<dbReference type="RefSeq" id="WP_051776635.1">
    <property type="nucleotide sequence ID" value="NZ_BSRX01000032.1"/>
</dbReference>
<protein>
    <submittedName>
        <fullName evidence="2">Arylamine N-acetyltransferase</fullName>
    </submittedName>
</protein>
<accession>A0A9W6UNZ6</accession>
<dbReference type="GO" id="GO:0016407">
    <property type="term" value="F:acetyltransferase activity"/>
    <property type="evidence" value="ECO:0007669"/>
    <property type="project" value="InterPro"/>
</dbReference>
<gene>
    <name evidence="2" type="primary">nat</name>
    <name evidence="2" type="ORF">Kpho01_49920</name>
</gene>
<evidence type="ECO:0000313" key="3">
    <source>
        <dbReference type="Proteomes" id="UP001165143"/>
    </source>
</evidence>
<dbReference type="InterPro" id="IPR001447">
    <property type="entry name" value="Arylamine_N-AcTrfase"/>
</dbReference>
<comment type="caution">
    <text evidence="2">The sequence shown here is derived from an EMBL/GenBank/DDBJ whole genome shotgun (WGS) entry which is preliminary data.</text>
</comment>
<dbReference type="Proteomes" id="UP001165143">
    <property type="component" value="Unassembled WGS sequence"/>
</dbReference>
<evidence type="ECO:0000256" key="1">
    <source>
        <dbReference type="ARBA" id="ARBA00006547"/>
    </source>
</evidence>
<dbReference type="PANTHER" id="PTHR11786:SF0">
    <property type="entry name" value="ARYLAMINE N-ACETYLTRANSFERASE 4-RELATED"/>
    <property type="match status" value="1"/>
</dbReference>
<organism evidence="2 3">
    <name type="scientific">Kitasatospora phosalacinea</name>
    <dbReference type="NCBI Taxonomy" id="2065"/>
    <lineage>
        <taxon>Bacteria</taxon>
        <taxon>Bacillati</taxon>
        <taxon>Actinomycetota</taxon>
        <taxon>Actinomycetes</taxon>
        <taxon>Kitasatosporales</taxon>
        <taxon>Streptomycetaceae</taxon>
        <taxon>Kitasatospora</taxon>
    </lineage>
</organism>
<comment type="similarity">
    <text evidence="1">Belongs to the arylamine N-acetyltransferase family.</text>
</comment>
<sequence>MVERGDEWGAALVDPGAYLRRIGVLGALPPTAENLHRLHRAHQLALPFGNLDPALGRPVPLEPELVQAKLVGRGREGYCFEHNLLFAAVLERLGFRVTRLAARALLNIDRPLPRTHLVLVVAAGSGRFLADVGFGAKGPLEPLPLADGALLRDGARSHLLRRTGTAPDQWDLELRDTAGRLPLYRFESGPALHQPDCVVMNHYTATHPCSPFTGRIHLTRFAPGRRFTLDGRTLTVERADGRVETVRLTDRQCADTLAEDFGIRLGPDELRAVLRLLPAAD</sequence>
<dbReference type="InterPro" id="IPR038765">
    <property type="entry name" value="Papain-like_cys_pep_sf"/>
</dbReference>
<dbReference type="SUPFAM" id="SSF54001">
    <property type="entry name" value="Cysteine proteinases"/>
    <property type="match status" value="1"/>
</dbReference>
<evidence type="ECO:0000313" key="2">
    <source>
        <dbReference type="EMBL" id="GLW56981.1"/>
    </source>
</evidence>
<dbReference type="Gene3D" id="3.30.2140.10">
    <property type="entry name" value="Arylamine N-acetyltransferase"/>
    <property type="match status" value="1"/>
</dbReference>
<reference evidence="2" key="1">
    <citation type="submission" date="2023-02" db="EMBL/GenBank/DDBJ databases">
        <title>Kitasatospora phosalacinea NBRC 14362.</title>
        <authorList>
            <person name="Ichikawa N."/>
            <person name="Sato H."/>
            <person name="Tonouchi N."/>
        </authorList>
    </citation>
    <scope>NUCLEOTIDE SEQUENCE</scope>
    <source>
        <strain evidence="2">NBRC 14362</strain>
    </source>
</reference>
<dbReference type="AlphaFoldDB" id="A0A9W6UNZ6"/>
<dbReference type="Pfam" id="PF00797">
    <property type="entry name" value="Acetyltransf_2"/>
    <property type="match status" value="1"/>
</dbReference>
<dbReference type="OrthoDB" id="7181050at2"/>
<name>A0A9W6UNZ6_9ACTN</name>
<dbReference type="EMBL" id="BSRX01000032">
    <property type="protein sequence ID" value="GLW56981.1"/>
    <property type="molecule type" value="Genomic_DNA"/>
</dbReference>
<proteinExistence type="inferred from homology"/>
<dbReference type="PANTHER" id="PTHR11786">
    <property type="entry name" value="N-HYDROXYARYLAMINE O-ACETYLTRANSFERASE"/>
    <property type="match status" value="1"/>
</dbReference>
<dbReference type="Gene3D" id="2.40.128.150">
    <property type="entry name" value="Cysteine proteinases"/>
    <property type="match status" value="1"/>
</dbReference>